<keyword evidence="1 8" id="KW-0004">4Fe-4S</keyword>
<feature type="binding site" evidence="8">
    <location>
        <position position="46"/>
    </location>
    <ligand>
        <name>[4Fe-4S] cluster</name>
        <dbReference type="ChEBI" id="CHEBI:49883"/>
        <label>1</label>
    </ligand>
</feature>
<dbReference type="GO" id="GO:0005840">
    <property type="term" value="C:ribosome"/>
    <property type="evidence" value="ECO:0007669"/>
    <property type="project" value="UniProtKB-KW"/>
</dbReference>
<dbReference type="InterPro" id="IPR020612">
    <property type="entry name" value="Methylthiotransferase_CS"/>
</dbReference>
<evidence type="ECO:0000259" key="11">
    <source>
        <dbReference type="PROSITE" id="PS51918"/>
    </source>
</evidence>
<evidence type="ECO:0000259" key="9">
    <source>
        <dbReference type="PROSITE" id="PS50926"/>
    </source>
</evidence>
<dbReference type="GO" id="GO:0051539">
    <property type="term" value="F:4 iron, 4 sulfur cluster binding"/>
    <property type="evidence" value="ECO:0007669"/>
    <property type="project" value="UniProtKB-UniRule"/>
</dbReference>
<evidence type="ECO:0000256" key="8">
    <source>
        <dbReference type="HAMAP-Rule" id="MF_01865"/>
    </source>
</evidence>
<dbReference type="Pfam" id="PF04055">
    <property type="entry name" value="Radical_SAM"/>
    <property type="match status" value="1"/>
</dbReference>
<feature type="binding site" evidence="8">
    <location>
        <position position="79"/>
    </location>
    <ligand>
        <name>[4Fe-4S] cluster</name>
        <dbReference type="ChEBI" id="CHEBI:49883"/>
        <label>1</label>
    </ligand>
</feature>
<organism evidence="12 13">
    <name type="scientific">Criibacterium bergeronii</name>
    <dbReference type="NCBI Taxonomy" id="1871336"/>
    <lineage>
        <taxon>Bacteria</taxon>
        <taxon>Bacillati</taxon>
        <taxon>Bacillota</taxon>
        <taxon>Clostridia</taxon>
        <taxon>Peptostreptococcales</taxon>
        <taxon>Filifactoraceae</taxon>
        <taxon>Criibacterium</taxon>
    </lineage>
</organism>
<dbReference type="CDD" id="cd01335">
    <property type="entry name" value="Radical_SAM"/>
    <property type="match status" value="1"/>
</dbReference>
<dbReference type="EMBL" id="MBEW02000012">
    <property type="protein sequence ID" value="RDY21115.1"/>
    <property type="molecule type" value="Genomic_DNA"/>
</dbReference>
<dbReference type="AlphaFoldDB" id="A0A371IKV3"/>
<evidence type="ECO:0000259" key="10">
    <source>
        <dbReference type="PROSITE" id="PS51449"/>
    </source>
</evidence>
<dbReference type="Gene3D" id="2.40.50.140">
    <property type="entry name" value="Nucleic acid-binding proteins"/>
    <property type="match status" value="1"/>
</dbReference>
<dbReference type="SMART" id="SM00729">
    <property type="entry name" value="Elp3"/>
    <property type="match status" value="1"/>
</dbReference>
<dbReference type="Pfam" id="PF00919">
    <property type="entry name" value="UPF0004"/>
    <property type="match status" value="1"/>
</dbReference>
<keyword evidence="2 8" id="KW-0963">Cytoplasm</keyword>
<dbReference type="RefSeq" id="WP_068913050.1">
    <property type="nucleotide sequence ID" value="NZ_MBEW02000012.1"/>
</dbReference>
<keyword evidence="4 8" id="KW-0949">S-adenosyl-L-methionine</keyword>
<evidence type="ECO:0000256" key="1">
    <source>
        <dbReference type="ARBA" id="ARBA00022485"/>
    </source>
</evidence>
<keyword evidence="7 8" id="KW-0411">Iron-sulfur</keyword>
<dbReference type="HAMAP" id="MF_01865">
    <property type="entry name" value="MTTase_RimO"/>
    <property type="match status" value="1"/>
</dbReference>
<feature type="binding site" evidence="8">
    <location>
        <position position="159"/>
    </location>
    <ligand>
        <name>[4Fe-4S] cluster</name>
        <dbReference type="ChEBI" id="CHEBI:49883"/>
        <label>2</label>
        <note>4Fe-4S-S-AdoMet</note>
    </ligand>
</feature>
<dbReference type="InterPro" id="IPR006638">
    <property type="entry name" value="Elp3/MiaA/NifB-like_rSAM"/>
</dbReference>
<dbReference type="Gene3D" id="3.40.50.12160">
    <property type="entry name" value="Methylthiotransferase, N-terminal domain"/>
    <property type="match status" value="1"/>
</dbReference>
<comment type="cofactor">
    <cofactor evidence="8">
        <name>[4Fe-4S] cluster</name>
        <dbReference type="ChEBI" id="CHEBI:49883"/>
    </cofactor>
    <text evidence="8">Binds 2 [4Fe-4S] clusters. One cluster is coordinated with 3 cysteines and an exchangeable S-adenosyl-L-methionine.</text>
</comment>
<evidence type="ECO:0000313" key="12">
    <source>
        <dbReference type="EMBL" id="RDY21115.1"/>
    </source>
</evidence>
<keyword evidence="13" id="KW-1185">Reference proteome</keyword>
<dbReference type="GO" id="GO:0005829">
    <property type="term" value="C:cytosol"/>
    <property type="evidence" value="ECO:0007669"/>
    <property type="project" value="TreeGrafter"/>
</dbReference>
<dbReference type="InterPro" id="IPR002792">
    <property type="entry name" value="TRAM_dom"/>
</dbReference>
<dbReference type="InterPro" id="IPR013848">
    <property type="entry name" value="Methylthiotransferase_N"/>
</dbReference>
<keyword evidence="3 8" id="KW-0808">Transferase</keyword>
<dbReference type="SFLD" id="SFLDF00274">
    <property type="entry name" value="ribosomal_protein_S12_methylth"/>
    <property type="match status" value="1"/>
</dbReference>
<feature type="binding site" evidence="8">
    <location>
        <position position="152"/>
    </location>
    <ligand>
        <name>[4Fe-4S] cluster</name>
        <dbReference type="ChEBI" id="CHEBI:49883"/>
        <label>2</label>
        <note>4Fe-4S-S-AdoMet</note>
    </ligand>
</feature>
<feature type="binding site" evidence="8">
    <location>
        <position position="156"/>
    </location>
    <ligand>
        <name>[4Fe-4S] cluster</name>
        <dbReference type="ChEBI" id="CHEBI:49883"/>
        <label>2</label>
        <note>4Fe-4S-S-AdoMet</note>
    </ligand>
</feature>
<dbReference type="PROSITE" id="PS01278">
    <property type="entry name" value="MTTASE_RADICAL"/>
    <property type="match status" value="1"/>
</dbReference>
<evidence type="ECO:0000256" key="2">
    <source>
        <dbReference type="ARBA" id="ARBA00022490"/>
    </source>
</evidence>
<comment type="similarity">
    <text evidence="8">Belongs to the methylthiotransferase family. RimO subfamily.</text>
</comment>
<protein>
    <recommendedName>
        <fullName evidence="8">Ribosomal protein uS12 methylthiotransferase RimO</fullName>
        <shortName evidence="8">uS12 MTTase</shortName>
        <shortName evidence="8">uS12 methylthiotransferase</shortName>
        <ecNumber evidence="8">2.8.4.4</ecNumber>
    </recommendedName>
    <alternativeName>
        <fullName evidence="8">Ribosomal protein uS12 (aspartate-C(3))-methylthiotransferase</fullName>
    </alternativeName>
    <alternativeName>
        <fullName evidence="8">Ribosome maturation factor RimO</fullName>
    </alternativeName>
</protein>
<dbReference type="GO" id="GO:0035600">
    <property type="term" value="P:tRNA methylthiolation"/>
    <property type="evidence" value="ECO:0007669"/>
    <property type="project" value="UniProtKB-ARBA"/>
</dbReference>
<comment type="caution">
    <text evidence="12">The sequence shown here is derived from an EMBL/GenBank/DDBJ whole genome shotgun (WGS) entry which is preliminary data.</text>
</comment>
<evidence type="ECO:0000256" key="6">
    <source>
        <dbReference type="ARBA" id="ARBA00023004"/>
    </source>
</evidence>
<sequence>MKYKIESLGCSKNLVDSEEMVYILSQKGYEMTDDISKADFAIVNTCGFIEDAKKESIQTIFDVAEYKKQNLKYLIVTGCMVQRYYKNLKEEIPEIDALLGTTSYDMIDSVIKGLMIGENKSLILNPNKQLSHENKTNLTAKYYSYLKIAEGCDNSCTYCIIPALRGRYKSKKKEQIINEAKKLASNGVKELILIAQDTSKYGLDLYDKKILPELLQELSEIAGLKWIRFLYTYPEDITDELVDVVAKNEKICSYFDIPVQHSNDRILKLMNRSTSKKDILSKINLIRSTIPDAVIRTTLITGFPTETETEHKQLVKFIKEVKFDKLGAFTYSREEGTVAGNMNEQIKEDVKLARQKEIMDVQYEIVQEKNKALLGKTFEVIIDEINADYLVARSYRDVIEVDTVIIVKDFSDKHSVGDFIKVEITDILDYDLEGKEVI</sequence>
<evidence type="ECO:0000256" key="5">
    <source>
        <dbReference type="ARBA" id="ARBA00022723"/>
    </source>
</evidence>
<dbReference type="STRING" id="1871336.BBG48_08960"/>
<dbReference type="InterPro" id="IPR038135">
    <property type="entry name" value="Methylthiotransferase_N_sf"/>
</dbReference>
<dbReference type="GO" id="GO:0103039">
    <property type="term" value="F:protein methylthiotransferase activity"/>
    <property type="evidence" value="ECO:0007669"/>
    <property type="project" value="UniProtKB-EC"/>
</dbReference>
<feature type="binding site" evidence="8">
    <location>
        <position position="10"/>
    </location>
    <ligand>
        <name>[4Fe-4S] cluster</name>
        <dbReference type="ChEBI" id="CHEBI:49883"/>
        <label>1</label>
    </ligand>
</feature>
<dbReference type="SUPFAM" id="SSF102114">
    <property type="entry name" value="Radical SAM enzymes"/>
    <property type="match status" value="1"/>
</dbReference>
<dbReference type="PROSITE" id="PS51449">
    <property type="entry name" value="MTTASE_N"/>
    <property type="match status" value="1"/>
</dbReference>
<dbReference type="SFLD" id="SFLDS00029">
    <property type="entry name" value="Radical_SAM"/>
    <property type="match status" value="1"/>
</dbReference>
<keyword evidence="12" id="KW-0689">Ribosomal protein</keyword>
<dbReference type="NCBIfam" id="TIGR01125">
    <property type="entry name" value="30S ribosomal protein S12 methylthiotransferase RimO"/>
    <property type="match status" value="1"/>
</dbReference>
<dbReference type="InterPro" id="IPR012340">
    <property type="entry name" value="NA-bd_OB-fold"/>
</dbReference>
<dbReference type="PANTHER" id="PTHR43837:SF1">
    <property type="entry name" value="RIBOSOMAL PROTEIN US12 METHYLTHIOTRANSFERASE RIMO"/>
    <property type="match status" value="1"/>
</dbReference>
<feature type="domain" description="MTTase N-terminal" evidence="10">
    <location>
        <begin position="1"/>
        <end position="116"/>
    </location>
</feature>
<name>A0A371IKV3_9FIRM</name>
<keyword evidence="12" id="KW-0687">Ribonucleoprotein</keyword>
<dbReference type="Pfam" id="PF18693">
    <property type="entry name" value="TRAM_2"/>
    <property type="match status" value="1"/>
</dbReference>
<keyword evidence="6 8" id="KW-0408">Iron</keyword>
<feature type="domain" description="Radical SAM core" evidence="11">
    <location>
        <begin position="138"/>
        <end position="368"/>
    </location>
</feature>
<dbReference type="InterPro" id="IPR007197">
    <property type="entry name" value="rSAM"/>
</dbReference>
<proteinExistence type="inferred from homology"/>
<comment type="catalytic activity">
    <reaction evidence="8">
        <text>L-aspartate(89)-[ribosomal protein uS12]-hydrogen + (sulfur carrier)-SH + AH2 + 2 S-adenosyl-L-methionine = 3-methylsulfanyl-L-aspartate(89)-[ribosomal protein uS12]-hydrogen + (sulfur carrier)-H + 5'-deoxyadenosine + L-methionine + A + S-adenosyl-L-homocysteine + 2 H(+)</text>
        <dbReference type="Rhea" id="RHEA:37087"/>
        <dbReference type="Rhea" id="RHEA-COMP:10460"/>
        <dbReference type="Rhea" id="RHEA-COMP:10461"/>
        <dbReference type="Rhea" id="RHEA-COMP:14737"/>
        <dbReference type="Rhea" id="RHEA-COMP:14739"/>
        <dbReference type="ChEBI" id="CHEBI:13193"/>
        <dbReference type="ChEBI" id="CHEBI:15378"/>
        <dbReference type="ChEBI" id="CHEBI:17319"/>
        <dbReference type="ChEBI" id="CHEBI:17499"/>
        <dbReference type="ChEBI" id="CHEBI:29917"/>
        <dbReference type="ChEBI" id="CHEBI:29961"/>
        <dbReference type="ChEBI" id="CHEBI:57844"/>
        <dbReference type="ChEBI" id="CHEBI:57856"/>
        <dbReference type="ChEBI" id="CHEBI:59789"/>
        <dbReference type="ChEBI" id="CHEBI:64428"/>
        <dbReference type="ChEBI" id="CHEBI:73599"/>
        <dbReference type="EC" id="2.8.4.4"/>
    </reaction>
</comment>
<feature type="domain" description="TRAM" evidence="9">
    <location>
        <begin position="371"/>
        <end position="438"/>
    </location>
</feature>
<dbReference type="EC" id="2.8.4.4" evidence="8"/>
<comment type="function">
    <text evidence="8">Catalyzes the methylthiolation of an aspartic acid residue of ribosomal protein uS12.</text>
</comment>
<accession>A0A371IKV3</accession>
<evidence type="ECO:0000256" key="3">
    <source>
        <dbReference type="ARBA" id="ARBA00022679"/>
    </source>
</evidence>
<dbReference type="GO" id="GO:0035599">
    <property type="term" value="F:aspartic acid methylthiotransferase activity"/>
    <property type="evidence" value="ECO:0007669"/>
    <property type="project" value="TreeGrafter"/>
</dbReference>
<dbReference type="NCBIfam" id="TIGR00089">
    <property type="entry name" value="MiaB/RimO family radical SAM methylthiotransferase"/>
    <property type="match status" value="1"/>
</dbReference>
<dbReference type="PROSITE" id="PS50926">
    <property type="entry name" value="TRAM"/>
    <property type="match status" value="1"/>
</dbReference>
<gene>
    <name evidence="8 12" type="primary">rimO</name>
    <name evidence="12" type="ORF">BBG48_006720</name>
</gene>
<evidence type="ECO:0000256" key="7">
    <source>
        <dbReference type="ARBA" id="ARBA00023014"/>
    </source>
</evidence>
<dbReference type="InterPro" id="IPR005839">
    <property type="entry name" value="Methylthiotransferase"/>
</dbReference>
<dbReference type="PANTHER" id="PTHR43837">
    <property type="entry name" value="RIBOSOMAL PROTEIN S12 METHYLTHIOTRANSFERASE RIMO"/>
    <property type="match status" value="1"/>
</dbReference>
<dbReference type="InterPro" id="IPR058240">
    <property type="entry name" value="rSAM_sf"/>
</dbReference>
<dbReference type="Proteomes" id="UP000093352">
    <property type="component" value="Unassembled WGS sequence"/>
</dbReference>
<dbReference type="GO" id="GO:0140101">
    <property type="term" value="F:catalytic activity, acting on a tRNA"/>
    <property type="evidence" value="ECO:0007669"/>
    <property type="project" value="UniProtKB-ARBA"/>
</dbReference>
<dbReference type="PROSITE" id="PS51918">
    <property type="entry name" value="RADICAL_SAM"/>
    <property type="match status" value="1"/>
</dbReference>
<comment type="subcellular location">
    <subcellularLocation>
        <location evidence="8">Cytoplasm</location>
    </subcellularLocation>
</comment>
<reference evidence="12 13" key="1">
    <citation type="journal article" date="2016" name="Genome Announc.">
        <title>Draft Genome Sequence of Criibacterium bergeronii gen. nov., sp. nov., Strain CCRI-22567T, Isolated from a Vaginal Sample from a Woman with Bacterial Vaginosis.</title>
        <authorList>
            <person name="Maheux A.F."/>
            <person name="Berube E."/>
            <person name="Boudreau D.K."/>
            <person name="Raymond F."/>
            <person name="Corbeil J."/>
            <person name="Roy P.H."/>
            <person name="Boissinot M."/>
            <person name="Omar R.F."/>
        </authorList>
    </citation>
    <scope>NUCLEOTIDE SEQUENCE [LARGE SCALE GENOMIC DNA]</scope>
    <source>
        <strain evidence="12 13">CCRI-22567</strain>
    </source>
</reference>
<dbReference type="FunFam" id="3.80.30.20:FF:000001">
    <property type="entry name" value="tRNA-2-methylthio-N(6)-dimethylallyladenosine synthase 2"/>
    <property type="match status" value="1"/>
</dbReference>
<dbReference type="SFLD" id="SFLDG01061">
    <property type="entry name" value="methylthiotransferase"/>
    <property type="match status" value="1"/>
</dbReference>
<keyword evidence="5 8" id="KW-0479">Metal-binding</keyword>
<dbReference type="GO" id="GO:0046872">
    <property type="term" value="F:metal ion binding"/>
    <property type="evidence" value="ECO:0007669"/>
    <property type="project" value="UniProtKB-KW"/>
</dbReference>
<evidence type="ECO:0000256" key="4">
    <source>
        <dbReference type="ARBA" id="ARBA00022691"/>
    </source>
</evidence>
<dbReference type="SFLD" id="SFLDG01082">
    <property type="entry name" value="B12-binding_domain_containing"/>
    <property type="match status" value="1"/>
</dbReference>
<dbReference type="InterPro" id="IPR023404">
    <property type="entry name" value="rSAM_horseshoe"/>
</dbReference>
<dbReference type="InterPro" id="IPR005840">
    <property type="entry name" value="Ribosomal_uS12_MeSTrfase_RimO"/>
</dbReference>
<evidence type="ECO:0000313" key="13">
    <source>
        <dbReference type="Proteomes" id="UP000093352"/>
    </source>
</evidence>
<dbReference type="Gene3D" id="3.80.30.20">
    <property type="entry name" value="tm_1862 like domain"/>
    <property type="match status" value="1"/>
</dbReference>